<dbReference type="OrthoDB" id="8197399at2759"/>
<dbReference type="Pfam" id="PF16051">
    <property type="entry name" value="DUF4797"/>
    <property type="match status" value="1"/>
</dbReference>
<accession>A0A1I8PQ41</accession>
<dbReference type="AlphaFoldDB" id="A0A1I8PQ41"/>
<evidence type="ECO:0000259" key="2">
    <source>
        <dbReference type="Pfam" id="PF16051"/>
    </source>
</evidence>
<feature type="region of interest" description="Disordered" evidence="1">
    <location>
        <begin position="1"/>
        <end position="75"/>
    </location>
</feature>
<proteinExistence type="predicted"/>
<reference evidence="3" key="1">
    <citation type="submission" date="2020-05" db="UniProtKB">
        <authorList>
            <consortium name="EnsemblMetazoa"/>
        </authorList>
    </citation>
    <scope>IDENTIFICATION</scope>
    <source>
        <strain evidence="3">USDA</strain>
    </source>
</reference>
<feature type="compositionally biased region" description="Polar residues" evidence="1">
    <location>
        <begin position="199"/>
        <end position="209"/>
    </location>
</feature>
<dbReference type="InterPro" id="IPR032050">
    <property type="entry name" value="DUF4797"/>
</dbReference>
<dbReference type="KEGG" id="scac:106095058"/>
<feature type="compositionally biased region" description="Low complexity" evidence="1">
    <location>
        <begin position="284"/>
        <end position="330"/>
    </location>
</feature>
<feature type="region of interest" description="Disordered" evidence="1">
    <location>
        <begin position="164"/>
        <end position="230"/>
    </location>
</feature>
<keyword evidence="4" id="KW-1185">Reference proteome</keyword>
<evidence type="ECO:0000313" key="4">
    <source>
        <dbReference type="Proteomes" id="UP000095300"/>
    </source>
</evidence>
<evidence type="ECO:0000313" key="3">
    <source>
        <dbReference type="EnsemblMetazoa" id="SCAU010110-PA"/>
    </source>
</evidence>
<feature type="compositionally biased region" description="Low complexity" evidence="1">
    <location>
        <begin position="171"/>
        <end position="194"/>
    </location>
</feature>
<feature type="region of interest" description="Disordered" evidence="1">
    <location>
        <begin position="244"/>
        <end position="341"/>
    </location>
</feature>
<protein>
    <recommendedName>
        <fullName evidence="2">DUF4797 domain-containing protein</fullName>
    </recommendedName>
</protein>
<name>A0A1I8PQ41_STOCA</name>
<sequence>MTTAHVYFADVPLSSPSSSSATSVAAPEGHRSTFEPLNNDAIMQRQCSHQTGRDRSTSPSSNATTMPSTPRYERNMGFFRQLSRRFGLRSSDDLVYSGSNEEDNQSSSTDSCSSHRENANKEGQHNHHQHHHQQQQQQQQHLSSNASNIMTASMMTMSITEHISCASSETSSSVDIEEQQQQQQQQQKEQQVSSDEQECSPNGKPQQSGFHKDRKSFGRSSFSRLSRRSSTSIRRAFEAFSLSSRSLSCSGSTPPQLPPAPSLANPPHMHTSSATNSSGGTPIKSALKSSSNLELNKKSSSLSSSSTAATANAGASTNTTTGSCCSASKTSKTKTKPPPQRILRQPVSYTYLKGISGLPTQRVPRSSVCCQYARR</sequence>
<dbReference type="EnsemblMetazoa" id="SCAU010110-RA">
    <property type="protein sequence ID" value="SCAU010110-PA"/>
    <property type="gene ID" value="SCAU010110"/>
</dbReference>
<organism evidence="3 4">
    <name type="scientific">Stomoxys calcitrans</name>
    <name type="common">Stable fly</name>
    <name type="synonym">Conops calcitrans</name>
    <dbReference type="NCBI Taxonomy" id="35570"/>
    <lineage>
        <taxon>Eukaryota</taxon>
        <taxon>Metazoa</taxon>
        <taxon>Ecdysozoa</taxon>
        <taxon>Arthropoda</taxon>
        <taxon>Hexapoda</taxon>
        <taxon>Insecta</taxon>
        <taxon>Pterygota</taxon>
        <taxon>Neoptera</taxon>
        <taxon>Endopterygota</taxon>
        <taxon>Diptera</taxon>
        <taxon>Brachycera</taxon>
        <taxon>Muscomorpha</taxon>
        <taxon>Muscoidea</taxon>
        <taxon>Muscidae</taxon>
        <taxon>Stomoxys</taxon>
    </lineage>
</organism>
<gene>
    <name evidence="3" type="primary">106095058</name>
</gene>
<feature type="compositionally biased region" description="Basic and acidic residues" evidence="1">
    <location>
        <begin position="113"/>
        <end position="125"/>
    </location>
</feature>
<feature type="compositionally biased region" description="Low complexity" evidence="1">
    <location>
        <begin position="134"/>
        <end position="143"/>
    </location>
</feature>
<evidence type="ECO:0000256" key="1">
    <source>
        <dbReference type="SAM" id="MobiDB-lite"/>
    </source>
</evidence>
<feature type="compositionally biased region" description="Polar residues" evidence="1">
    <location>
        <begin position="57"/>
        <end position="68"/>
    </location>
</feature>
<feature type="compositionally biased region" description="Polar residues" evidence="1">
    <location>
        <begin position="270"/>
        <end position="280"/>
    </location>
</feature>
<feature type="region of interest" description="Disordered" evidence="1">
    <location>
        <begin position="94"/>
        <end position="143"/>
    </location>
</feature>
<dbReference type="VEuPathDB" id="VectorBase:SCAU010110"/>
<feature type="compositionally biased region" description="Low complexity" evidence="1">
    <location>
        <begin position="12"/>
        <end position="27"/>
    </location>
</feature>
<feature type="compositionally biased region" description="Low complexity" evidence="1">
    <location>
        <begin position="218"/>
        <end position="230"/>
    </location>
</feature>
<feature type="domain" description="DUF4797" evidence="2">
    <location>
        <begin position="339"/>
        <end position="375"/>
    </location>
</feature>
<dbReference type="Proteomes" id="UP000095300">
    <property type="component" value="Unassembled WGS sequence"/>
</dbReference>